<dbReference type="PANTHER" id="PTHR43221:SF1">
    <property type="entry name" value="PROTEASE HTPX"/>
    <property type="match status" value="1"/>
</dbReference>
<protein>
    <recommendedName>
        <fullName evidence="12">Protease HtpX homolog</fullName>
        <ecNumber evidence="12">3.4.24.-</ecNumber>
    </recommendedName>
</protein>
<dbReference type="AlphaFoldDB" id="A0A0R1VZF2"/>
<gene>
    <name evidence="12" type="primary">htpX</name>
    <name evidence="14" type="ORF">FD16_GL002082</name>
</gene>
<evidence type="ECO:0000256" key="7">
    <source>
        <dbReference type="ARBA" id="ARBA00022801"/>
    </source>
</evidence>
<feature type="active site" evidence="12">
    <location>
        <position position="145"/>
    </location>
</feature>
<organism evidence="14 15">
    <name type="scientific">Paucilactobacillus suebicus DSM 5007 = KCTC 3549</name>
    <dbReference type="NCBI Taxonomy" id="1423807"/>
    <lineage>
        <taxon>Bacteria</taxon>
        <taxon>Bacillati</taxon>
        <taxon>Bacillota</taxon>
        <taxon>Bacilli</taxon>
        <taxon>Lactobacillales</taxon>
        <taxon>Lactobacillaceae</taxon>
        <taxon>Paucilactobacillus</taxon>
    </lineage>
</organism>
<dbReference type="RefSeq" id="WP_010623188.1">
    <property type="nucleotide sequence ID" value="NZ_AZGF01000054.1"/>
</dbReference>
<feature type="binding site" evidence="12">
    <location>
        <position position="144"/>
    </location>
    <ligand>
        <name>Zn(2+)</name>
        <dbReference type="ChEBI" id="CHEBI:29105"/>
        <note>catalytic</note>
    </ligand>
</feature>
<evidence type="ECO:0000256" key="1">
    <source>
        <dbReference type="ARBA" id="ARBA00004651"/>
    </source>
</evidence>
<dbReference type="EMBL" id="AZGF01000054">
    <property type="protein sequence ID" value="KRM08964.1"/>
    <property type="molecule type" value="Genomic_DNA"/>
</dbReference>
<feature type="transmembrane region" description="Helical" evidence="12">
    <location>
        <begin position="159"/>
        <end position="181"/>
    </location>
</feature>
<comment type="cofactor">
    <cofactor evidence="12">
        <name>Zn(2+)</name>
        <dbReference type="ChEBI" id="CHEBI:29105"/>
    </cofactor>
    <text evidence="12">Binds 1 zinc ion per subunit.</text>
</comment>
<evidence type="ECO:0000256" key="5">
    <source>
        <dbReference type="ARBA" id="ARBA00022692"/>
    </source>
</evidence>
<proteinExistence type="inferred from homology"/>
<keyword evidence="7 12" id="KW-0378">Hydrolase</keyword>
<keyword evidence="3 12" id="KW-1003">Cell membrane</keyword>
<keyword evidence="8 12" id="KW-0862">Zinc</keyword>
<evidence type="ECO:0000256" key="12">
    <source>
        <dbReference type="HAMAP-Rule" id="MF_00188"/>
    </source>
</evidence>
<dbReference type="GO" id="GO:0005886">
    <property type="term" value="C:plasma membrane"/>
    <property type="evidence" value="ECO:0007669"/>
    <property type="project" value="UniProtKB-SubCell"/>
</dbReference>
<name>A0A0R1VZF2_9LACO</name>
<dbReference type="GO" id="GO:0008270">
    <property type="term" value="F:zinc ion binding"/>
    <property type="evidence" value="ECO:0007669"/>
    <property type="project" value="UniProtKB-UniRule"/>
</dbReference>
<dbReference type="EC" id="3.4.24.-" evidence="12"/>
<keyword evidence="5 12" id="KW-0812">Transmembrane</keyword>
<feature type="transmembrane region" description="Helical" evidence="12">
    <location>
        <begin position="40"/>
        <end position="58"/>
    </location>
</feature>
<dbReference type="HAMAP" id="MF_00188">
    <property type="entry name" value="Pept_M48_protease_HtpX"/>
    <property type="match status" value="1"/>
</dbReference>
<dbReference type="InterPro" id="IPR050083">
    <property type="entry name" value="HtpX_protease"/>
</dbReference>
<dbReference type="InterPro" id="IPR001915">
    <property type="entry name" value="Peptidase_M48"/>
</dbReference>
<keyword evidence="11 12" id="KW-0472">Membrane</keyword>
<dbReference type="eggNOG" id="COG0501">
    <property type="taxonomic scope" value="Bacteria"/>
</dbReference>
<keyword evidence="14" id="KW-0346">Stress response</keyword>
<keyword evidence="10 12" id="KW-0482">Metalloprotease</keyword>
<dbReference type="Pfam" id="PF01435">
    <property type="entry name" value="Peptidase_M48"/>
    <property type="match status" value="1"/>
</dbReference>
<comment type="caution">
    <text evidence="14">The sequence shown here is derived from an EMBL/GenBank/DDBJ whole genome shotgun (WGS) entry which is preliminary data.</text>
</comment>
<dbReference type="PATRIC" id="fig|1423807.3.peg.2135"/>
<evidence type="ECO:0000256" key="2">
    <source>
        <dbReference type="ARBA" id="ARBA00009779"/>
    </source>
</evidence>
<keyword evidence="6 12" id="KW-0479">Metal-binding</keyword>
<evidence type="ECO:0000256" key="11">
    <source>
        <dbReference type="ARBA" id="ARBA00023136"/>
    </source>
</evidence>
<evidence type="ECO:0000259" key="13">
    <source>
        <dbReference type="Pfam" id="PF01435"/>
    </source>
</evidence>
<evidence type="ECO:0000256" key="6">
    <source>
        <dbReference type="ARBA" id="ARBA00022723"/>
    </source>
</evidence>
<dbReference type="OrthoDB" id="15218at2"/>
<sequence>MLYQQIAQNKRRTIYVMIGFLLLVTAIGAAIGYVFYDSSILGIIMAVVIGGIYMLIMISQSTSVVMSMNHAHEITSEDQAPELWHIVEDMAMVAQVPMPRVYIIDDPSPNAFATGNDPKHAAVAATSGILERLNREELEGVMGHEMTHVRNYDIRLQTIALALSAVVSVLVNIGFNSFWWGGGRRGRDNEGGGYIQIIMMMLSILVIILGPLAATIAQMALSRNREYLADAGSVELTRNPQGLISALQKISTAQPMKKADASSAAMYIGDPLKKKKSFAHLFDTHPPMEDRIERLRKM</sequence>
<feature type="transmembrane region" description="Helical" evidence="12">
    <location>
        <begin position="12"/>
        <end position="34"/>
    </location>
</feature>
<reference evidence="14 15" key="1">
    <citation type="journal article" date="2015" name="Genome Announc.">
        <title>Expanding the biotechnology potential of lactobacilli through comparative genomics of 213 strains and associated genera.</title>
        <authorList>
            <person name="Sun Z."/>
            <person name="Harris H.M."/>
            <person name="McCann A."/>
            <person name="Guo C."/>
            <person name="Argimon S."/>
            <person name="Zhang W."/>
            <person name="Yang X."/>
            <person name="Jeffery I.B."/>
            <person name="Cooney J.C."/>
            <person name="Kagawa T.F."/>
            <person name="Liu W."/>
            <person name="Song Y."/>
            <person name="Salvetti E."/>
            <person name="Wrobel A."/>
            <person name="Rasinkangas P."/>
            <person name="Parkhill J."/>
            <person name="Rea M.C."/>
            <person name="O'Sullivan O."/>
            <person name="Ritari J."/>
            <person name="Douillard F.P."/>
            <person name="Paul Ross R."/>
            <person name="Yang R."/>
            <person name="Briner A.E."/>
            <person name="Felis G.E."/>
            <person name="de Vos W.M."/>
            <person name="Barrangou R."/>
            <person name="Klaenhammer T.R."/>
            <person name="Caufield P.W."/>
            <person name="Cui Y."/>
            <person name="Zhang H."/>
            <person name="O'Toole P.W."/>
        </authorList>
    </citation>
    <scope>NUCLEOTIDE SEQUENCE [LARGE SCALE GENOMIC DNA]</scope>
    <source>
        <strain evidence="14 15">DSM 5007</strain>
    </source>
</reference>
<keyword evidence="9 12" id="KW-1133">Transmembrane helix</keyword>
<dbReference type="InterPro" id="IPR022919">
    <property type="entry name" value="Pept_M48_protease_HtpX"/>
</dbReference>
<dbReference type="GO" id="GO:0004222">
    <property type="term" value="F:metalloendopeptidase activity"/>
    <property type="evidence" value="ECO:0007669"/>
    <property type="project" value="UniProtKB-UniRule"/>
</dbReference>
<dbReference type="Gene3D" id="3.30.2010.10">
    <property type="entry name" value="Metalloproteases ('zincins'), catalytic domain"/>
    <property type="match status" value="1"/>
</dbReference>
<evidence type="ECO:0000256" key="3">
    <source>
        <dbReference type="ARBA" id="ARBA00022475"/>
    </source>
</evidence>
<feature type="binding site" evidence="12">
    <location>
        <position position="226"/>
    </location>
    <ligand>
        <name>Zn(2+)</name>
        <dbReference type="ChEBI" id="CHEBI:29105"/>
        <note>catalytic</note>
    </ligand>
</feature>
<comment type="similarity">
    <text evidence="2 12">Belongs to the peptidase M48B family.</text>
</comment>
<dbReference type="CDD" id="cd07340">
    <property type="entry name" value="M48B_Htpx_like"/>
    <property type="match status" value="1"/>
</dbReference>
<feature type="domain" description="Peptidase M48" evidence="13">
    <location>
        <begin position="79"/>
        <end position="297"/>
    </location>
</feature>
<dbReference type="STRING" id="1423807.FD16_GL002082"/>
<feature type="transmembrane region" description="Helical" evidence="12">
    <location>
        <begin position="193"/>
        <end position="217"/>
    </location>
</feature>
<dbReference type="GO" id="GO:0006508">
    <property type="term" value="P:proteolysis"/>
    <property type="evidence" value="ECO:0007669"/>
    <property type="project" value="UniProtKB-KW"/>
</dbReference>
<keyword evidence="15" id="KW-1185">Reference proteome</keyword>
<keyword evidence="4 12" id="KW-0645">Protease</keyword>
<dbReference type="PANTHER" id="PTHR43221">
    <property type="entry name" value="PROTEASE HTPX"/>
    <property type="match status" value="1"/>
</dbReference>
<accession>A0A0R1VZF2</accession>
<feature type="binding site" evidence="12">
    <location>
        <position position="148"/>
    </location>
    <ligand>
        <name>Zn(2+)</name>
        <dbReference type="ChEBI" id="CHEBI:29105"/>
        <note>catalytic</note>
    </ligand>
</feature>
<evidence type="ECO:0000256" key="10">
    <source>
        <dbReference type="ARBA" id="ARBA00023049"/>
    </source>
</evidence>
<dbReference type="Proteomes" id="UP000051820">
    <property type="component" value="Unassembled WGS sequence"/>
</dbReference>
<evidence type="ECO:0000313" key="15">
    <source>
        <dbReference type="Proteomes" id="UP000051820"/>
    </source>
</evidence>
<dbReference type="NCBIfam" id="NF003425">
    <property type="entry name" value="PRK04897.1"/>
    <property type="match status" value="1"/>
</dbReference>
<comment type="subcellular location">
    <subcellularLocation>
        <location evidence="1 12">Cell membrane</location>
        <topology evidence="1 12">Multi-pass membrane protein</topology>
    </subcellularLocation>
</comment>
<evidence type="ECO:0000256" key="9">
    <source>
        <dbReference type="ARBA" id="ARBA00022989"/>
    </source>
</evidence>
<evidence type="ECO:0000313" key="14">
    <source>
        <dbReference type="EMBL" id="KRM08964.1"/>
    </source>
</evidence>
<evidence type="ECO:0000256" key="4">
    <source>
        <dbReference type="ARBA" id="ARBA00022670"/>
    </source>
</evidence>
<evidence type="ECO:0000256" key="8">
    <source>
        <dbReference type="ARBA" id="ARBA00022833"/>
    </source>
</evidence>